<organism evidence="1">
    <name type="scientific">Tanacetum cinerariifolium</name>
    <name type="common">Dalmatian daisy</name>
    <name type="synonym">Chrysanthemum cinerariifolium</name>
    <dbReference type="NCBI Taxonomy" id="118510"/>
    <lineage>
        <taxon>Eukaryota</taxon>
        <taxon>Viridiplantae</taxon>
        <taxon>Streptophyta</taxon>
        <taxon>Embryophyta</taxon>
        <taxon>Tracheophyta</taxon>
        <taxon>Spermatophyta</taxon>
        <taxon>Magnoliopsida</taxon>
        <taxon>eudicotyledons</taxon>
        <taxon>Gunneridae</taxon>
        <taxon>Pentapetalae</taxon>
        <taxon>asterids</taxon>
        <taxon>campanulids</taxon>
        <taxon>Asterales</taxon>
        <taxon>Asteraceae</taxon>
        <taxon>Asteroideae</taxon>
        <taxon>Anthemideae</taxon>
        <taxon>Anthemidinae</taxon>
        <taxon>Tanacetum</taxon>
    </lineage>
</organism>
<name>A0A699GLR8_TANCI</name>
<sequence length="394" mass="44612">MFCYKKYFEFKKKELSLDNDRLLEHIICQDVMNVVMHANDHQDIVSHASNSSLVHDNSVLDRLKDENDRLMKLLTSKDLVHTAINSLAAINDYKSMEQIFMDEYKENLKLQTELANKNDMIENVKGQKKLEVVLDLDDRHLLHPQQVFEGVVYGIFQIDFAQAKLDKSMIVSFCTIFTPVVNGVDAVVSVESIRAISKRFANTTYGFFLGKRVAYPIVANYFSSIAGLDAVFENGPCFICNNLLILKKWNPYVNLLKEYVLWGRSSYVKVLIDVRADVELKDHIMVAIPKLAGEGFYTCTVCDEYEWKPPRISNLDSKKANSIGSSFRNADSSGTSTISIVEKKDKIESLIIDGNVTLMDDEGKPLTRIDSLYNHDSGDEVASVDNDMANFLAL</sequence>
<comment type="caution">
    <text evidence="1">The sequence shown here is derived from an EMBL/GenBank/DDBJ whole genome shotgun (WGS) entry which is preliminary data.</text>
</comment>
<gene>
    <name evidence="1" type="ORF">Tci_071059</name>
</gene>
<dbReference type="AlphaFoldDB" id="A0A699GLR8"/>
<evidence type="ECO:0000313" key="1">
    <source>
        <dbReference type="EMBL" id="GEU99081.1"/>
    </source>
</evidence>
<protein>
    <submittedName>
        <fullName evidence="1">Uncharacterized protein</fullName>
    </submittedName>
</protein>
<dbReference type="EMBL" id="BKCJ010012102">
    <property type="protein sequence ID" value="GEU99081.1"/>
    <property type="molecule type" value="Genomic_DNA"/>
</dbReference>
<proteinExistence type="predicted"/>
<reference evidence="1" key="1">
    <citation type="journal article" date="2019" name="Sci. Rep.">
        <title>Draft genome of Tanacetum cinerariifolium, the natural source of mosquito coil.</title>
        <authorList>
            <person name="Yamashiro T."/>
            <person name="Shiraishi A."/>
            <person name="Satake H."/>
            <person name="Nakayama K."/>
        </authorList>
    </citation>
    <scope>NUCLEOTIDE SEQUENCE</scope>
</reference>
<accession>A0A699GLR8</accession>